<gene>
    <name evidence="1" type="ORF">jaqu_36000</name>
</gene>
<dbReference type="AlphaFoldDB" id="A0A0D1D3F9"/>
<accession>A0A0D1D3F9</accession>
<protein>
    <submittedName>
        <fullName evidence="1">Uncharacterized protein</fullName>
    </submittedName>
</protein>
<name>A0A0D1D3F9_9RHOB</name>
<dbReference type="EMBL" id="JYFE01000068">
    <property type="protein sequence ID" value="KIT14658.1"/>
    <property type="molecule type" value="Genomic_DNA"/>
</dbReference>
<keyword evidence="2" id="KW-1185">Reference proteome</keyword>
<reference evidence="1 2" key="1">
    <citation type="submission" date="2015-02" db="EMBL/GenBank/DDBJ databases">
        <title>Genome Sequence of Jannaschia aquimarina DSM28248, a member of the Roseobacter clade.</title>
        <authorList>
            <person name="Voget S."/>
            <person name="Daniel R."/>
        </authorList>
    </citation>
    <scope>NUCLEOTIDE SEQUENCE [LARGE SCALE GENOMIC DNA]</scope>
    <source>
        <strain evidence="1 2">GSW-M26</strain>
    </source>
</reference>
<comment type="caution">
    <text evidence="1">The sequence shown here is derived from an EMBL/GenBank/DDBJ whole genome shotgun (WGS) entry which is preliminary data.</text>
</comment>
<dbReference type="PATRIC" id="fig|935700.4.peg.3711"/>
<evidence type="ECO:0000313" key="2">
    <source>
        <dbReference type="Proteomes" id="UP000032232"/>
    </source>
</evidence>
<proteinExistence type="predicted"/>
<dbReference type="Proteomes" id="UP000032232">
    <property type="component" value="Unassembled WGS sequence"/>
</dbReference>
<dbReference type="RefSeq" id="WP_043920359.1">
    <property type="nucleotide sequence ID" value="NZ_FZPF01000013.1"/>
</dbReference>
<organism evidence="1 2">
    <name type="scientific">Jannaschia aquimarina</name>
    <dbReference type="NCBI Taxonomy" id="935700"/>
    <lineage>
        <taxon>Bacteria</taxon>
        <taxon>Pseudomonadati</taxon>
        <taxon>Pseudomonadota</taxon>
        <taxon>Alphaproteobacteria</taxon>
        <taxon>Rhodobacterales</taxon>
        <taxon>Roseobacteraceae</taxon>
        <taxon>Jannaschia</taxon>
    </lineage>
</organism>
<sequence>MTGRIAAFIGFVTLITAPFFALAEGEMKDVAVVCETAEGGVACQVQADVPLFCVAVGPDDEPRANSTVTAGTGLAVFNGVVTEDVAAIRCRTVG</sequence>
<evidence type="ECO:0000313" key="1">
    <source>
        <dbReference type="EMBL" id="KIT14658.1"/>
    </source>
</evidence>